<feature type="domain" description="Ketoreductase" evidence="3">
    <location>
        <begin position="10"/>
        <end position="199"/>
    </location>
</feature>
<sequence length="257" mass="27314">MSQLARFADKVVIVTGAASGIGRAVLVRLVSEGAIAYGIDVNEAGLKETVELAEKQAAAGGRASFIAASISDEQEVKRFFQQVVEKEGRLDVLVNMAGILRSSQTTETSLAQFMEVINTNLVGTFLCCREALPHLVKTKGNIVNAASTSVYFGHPYMAAYSASKGGIMSMTRSLAWEYIRQGVRVNAIAPGGIATPLAAAQNQRMDGLDQSLFMHMTRPDQLFGQPEQVADVVAMLASADGGFMTGEVVKIDGGVHN</sequence>
<evidence type="ECO:0000313" key="5">
    <source>
        <dbReference type="Proteomes" id="UP000248806"/>
    </source>
</evidence>
<dbReference type="RefSeq" id="WP_111325029.1">
    <property type="nucleotide sequence ID" value="NZ_BIFX01000002.1"/>
</dbReference>
<evidence type="ECO:0000259" key="3">
    <source>
        <dbReference type="SMART" id="SM00822"/>
    </source>
</evidence>
<dbReference type="CDD" id="cd05233">
    <property type="entry name" value="SDR_c"/>
    <property type="match status" value="1"/>
</dbReference>
<dbReference type="SMART" id="SM00822">
    <property type="entry name" value="PKS_KR"/>
    <property type="match status" value="1"/>
</dbReference>
<dbReference type="SUPFAM" id="SSF51735">
    <property type="entry name" value="NAD(P)-binding Rossmann-fold domains"/>
    <property type="match status" value="1"/>
</dbReference>
<dbReference type="FunFam" id="3.40.50.720:FF:000084">
    <property type="entry name" value="Short-chain dehydrogenase reductase"/>
    <property type="match status" value="1"/>
</dbReference>
<dbReference type="PRINTS" id="PR00080">
    <property type="entry name" value="SDRFAMILY"/>
</dbReference>
<dbReference type="PRINTS" id="PR00081">
    <property type="entry name" value="GDHRDH"/>
</dbReference>
<comment type="caution">
    <text evidence="4">The sequence shown here is derived from an EMBL/GenBank/DDBJ whole genome shotgun (WGS) entry which is preliminary data.</text>
</comment>
<gene>
    <name evidence="4" type="ORF">EI42_04720</name>
</gene>
<organism evidence="4 5">
    <name type="scientific">Thermosporothrix hazakensis</name>
    <dbReference type="NCBI Taxonomy" id="644383"/>
    <lineage>
        <taxon>Bacteria</taxon>
        <taxon>Bacillati</taxon>
        <taxon>Chloroflexota</taxon>
        <taxon>Ktedonobacteria</taxon>
        <taxon>Ktedonobacterales</taxon>
        <taxon>Thermosporotrichaceae</taxon>
        <taxon>Thermosporothrix</taxon>
    </lineage>
</organism>
<proteinExistence type="inferred from homology"/>
<protein>
    <submittedName>
        <fullName evidence="4">NAD(P)-dependent dehydrogenase (Short-subunit alcohol dehydrogenase family)</fullName>
    </submittedName>
</protein>
<evidence type="ECO:0000313" key="4">
    <source>
        <dbReference type="EMBL" id="PZW24029.1"/>
    </source>
</evidence>
<evidence type="ECO:0000256" key="1">
    <source>
        <dbReference type="ARBA" id="ARBA00006484"/>
    </source>
</evidence>
<comment type="similarity">
    <text evidence="1">Belongs to the short-chain dehydrogenases/reductases (SDR) family.</text>
</comment>
<dbReference type="PROSITE" id="PS00061">
    <property type="entry name" value="ADH_SHORT"/>
    <property type="match status" value="1"/>
</dbReference>
<dbReference type="Proteomes" id="UP000248806">
    <property type="component" value="Unassembled WGS sequence"/>
</dbReference>
<dbReference type="Gene3D" id="3.40.50.720">
    <property type="entry name" value="NAD(P)-binding Rossmann-like Domain"/>
    <property type="match status" value="1"/>
</dbReference>
<evidence type="ECO:0000256" key="2">
    <source>
        <dbReference type="ARBA" id="ARBA00023002"/>
    </source>
</evidence>
<dbReference type="AlphaFoldDB" id="A0A326U0S7"/>
<dbReference type="InterPro" id="IPR057326">
    <property type="entry name" value="KR_dom"/>
</dbReference>
<dbReference type="InterPro" id="IPR020904">
    <property type="entry name" value="Sc_DH/Rdtase_CS"/>
</dbReference>
<reference evidence="4 5" key="1">
    <citation type="submission" date="2018-06" db="EMBL/GenBank/DDBJ databases">
        <title>Genomic Encyclopedia of Archaeal and Bacterial Type Strains, Phase II (KMG-II): from individual species to whole genera.</title>
        <authorList>
            <person name="Goeker M."/>
        </authorList>
    </citation>
    <scope>NUCLEOTIDE SEQUENCE [LARGE SCALE GENOMIC DNA]</scope>
    <source>
        <strain evidence="4 5">ATCC BAA-1881</strain>
    </source>
</reference>
<dbReference type="PANTHER" id="PTHR42760">
    <property type="entry name" value="SHORT-CHAIN DEHYDROGENASES/REDUCTASES FAMILY MEMBER"/>
    <property type="match status" value="1"/>
</dbReference>
<dbReference type="InterPro" id="IPR002347">
    <property type="entry name" value="SDR_fam"/>
</dbReference>
<dbReference type="EMBL" id="QKUF01000023">
    <property type="protein sequence ID" value="PZW24029.1"/>
    <property type="molecule type" value="Genomic_DNA"/>
</dbReference>
<dbReference type="PANTHER" id="PTHR42760:SF50">
    <property type="entry name" value="SHORT-CHAIN DEHYDROGENASE-RELATED"/>
    <property type="match status" value="1"/>
</dbReference>
<keyword evidence="2" id="KW-0560">Oxidoreductase</keyword>
<accession>A0A326U0S7</accession>
<dbReference type="InterPro" id="IPR036291">
    <property type="entry name" value="NAD(P)-bd_dom_sf"/>
</dbReference>
<dbReference type="GO" id="GO:0016616">
    <property type="term" value="F:oxidoreductase activity, acting on the CH-OH group of donors, NAD or NADP as acceptor"/>
    <property type="evidence" value="ECO:0007669"/>
    <property type="project" value="TreeGrafter"/>
</dbReference>
<dbReference type="Pfam" id="PF13561">
    <property type="entry name" value="adh_short_C2"/>
    <property type="match status" value="1"/>
</dbReference>
<name>A0A326U0S7_THEHA</name>
<keyword evidence="5" id="KW-1185">Reference proteome</keyword>
<dbReference type="OrthoDB" id="9779552at2"/>